<keyword evidence="1" id="KW-0812">Transmembrane</keyword>
<keyword evidence="3" id="KW-1185">Reference proteome</keyword>
<keyword evidence="1" id="KW-0472">Membrane</keyword>
<keyword evidence="1" id="KW-1133">Transmembrane helix</keyword>
<dbReference type="Proteomes" id="UP001196136">
    <property type="component" value="Unassembled WGS sequence"/>
</dbReference>
<evidence type="ECO:0000313" key="3">
    <source>
        <dbReference type="Proteomes" id="UP001196136"/>
    </source>
</evidence>
<proteinExistence type="predicted"/>
<reference evidence="2 3" key="1">
    <citation type="submission" date="2021-08" db="EMBL/GenBank/DDBJ databases">
        <title>Muricauda profundi sp. nov., a marine bacterium isolated from deep seawater of the Mariana Trench.</title>
        <authorList>
            <person name="Wei Y."/>
        </authorList>
    </citation>
    <scope>NUCLEOTIDE SEQUENCE [LARGE SCALE GENOMIC DNA]</scope>
    <source>
        <strain evidence="2 3">W52</strain>
    </source>
</reference>
<feature type="transmembrane region" description="Helical" evidence="1">
    <location>
        <begin position="108"/>
        <end position="127"/>
    </location>
</feature>
<sequence length="423" mass="46970">MEDHKIYLAHCFDLIAQKLSWGPIATWGTRDFQILSESIHKATGTLLSVSTLKRLSGKVSYTSKPSPTTLDVLAAYLGYPDWRTFVSQEKPDPIQKKEKSTTPKPLQYAKPLLVLALIMVTVLLMIYRKPVNYDANDFEFNAESVSTGIPNSVVFRYNAKAADKDAKVAIQQDWDEGKRVSVNREDSVSTSIYYWPGYFKSKLVVDDSIVKERQILIPTEDWLGTIETDSLPIYLNKTAYQYENRLSTSAETLRSHGVNPLAKHTITGFYLVRDFGSIYTDAFNLSLSLKNNLQSGASPCQAAQIQIMHEDGPISMVLSNKGCISNISLFAFDSIIDGKKNDLSGFGVDMSKGVKLDCVSKDRKMDIRINDTSVFTLNVPKSPKKILGLRILFEGTGTVNQLVLGNDSGVVHSLGSKDGGREK</sequence>
<comment type="caution">
    <text evidence="2">The sequence shown here is derived from an EMBL/GenBank/DDBJ whole genome shotgun (WGS) entry which is preliminary data.</text>
</comment>
<evidence type="ECO:0000256" key="1">
    <source>
        <dbReference type="SAM" id="Phobius"/>
    </source>
</evidence>
<dbReference type="EMBL" id="JAHZSV010000026">
    <property type="protein sequence ID" value="MBW8201210.1"/>
    <property type="molecule type" value="Genomic_DNA"/>
</dbReference>
<dbReference type="RefSeq" id="WP_220114646.1">
    <property type="nucleotide sequence ID" value="NZ_JAHZSV010000026.1"/>
</dbReference>
<name>A0ABS7EUB7_9FLAO</name>
<organism evidence="2 3">
    <name type="scientific">Flagellimonas abyssi</name>
    <dbReference type="NCBI Taxonomy" id="2864871"/>
    <lineage>
        <taxon>Bacteria</taxon>
        <taxon>Pseudomonadati</taxon>
        <taxon>Bacteroidota</taxon>
        <taxon>Flavobacteriia</taxon>
        <taxon>Flavobacteriales</taxon>
        <taxon>Flavobacteriaceae</taxon>
        <taxon>Flagellimonas</taxon>
    </lineage>
</organism>
<gene>
    <name evidence="2" type="ORF">K1F36_15395</name>
</gene>
<protein>
    <submittedName>
        <fullName evidence="2">Uncharacterized protein</fullName>
    </submittedName>
</protein>
<evidence type="ECO:0000313" key="2">
    <source>
        <dbReference type="EMBL" id="MBW8201210.1"/>
    </source>
</evidence>
<accession>A0ABS7EUB7</accession>